<reference evidence="5 6" key="1">
    <citation type="submission" date="2019-06" db="EMBL/GenBank/DDBJ databases">
        <title>Sequencing the genomes of 1000 actinobacteria strains.</title>
        <authorList>
            <person name="Klenk H.-P."/>
        </authorList>
    </citation>
    <scope>NUCLEOTIDE SEQUENCE [LARGE SCALE GENOMIC DNA]</scope>
    <source>
        <strain evidence="5 6">DSM 19560</strain>
    </source>
</reference>
<protein>
    <submittedName>
        <fullName evidence="5">Fatty-acyl-CoA synthase</fullName>
    </submittedName>
</protein>
<dbReference type="Proteomes" id="UP000318297">
    <property type="component" value="Unassembled WGS sequence"/>
</dbReference>
<dbReference type="InterPro" id="IPR025110">
    <property type="entry name" value="AMP-bd_C"/>
</dbReference>
<evidence type="ECO:0000259" key="3">
    <source>
        <dbReference type="Pfam" id="PF00501"/>
    </source>
</evidence>
<dbReference type="Gene3D" id="3.30.300.30">
    <property type="match status" value="1"/>
</dbReference>
<dbReference type="FunFam" id="3.30.300.30:FF:000008">
    <property type="entry name" value="2,3-dihydroxybenzoate-AMP ligase"/>
    <property type="match status" value="1"/>
</dbReference>
<dbReference type="Pfam" id="PF00501">
    <property type="entry name" value="AMP-binding"/>
    <property type="match status" value="1"/>
</dbReference>
<sequence>MTVPADAVPMDEATRAVRRITWPNLLRRHAFQLGERTAIRWQGRSVSWREFDRFADDFADALYAAGVRAGDRVALLMLNRPEFIYATIGAQRIGAVVVPVNFRFAPPELAHVLGVVEPAVVVVDVPLLPGLQAALATTQQRPVVVATGASEPIDGIQTYAQFASGDHPEHPLVDVAENDPALIMFTSGTTGRPKGATLSHLNMHGNGLTCVQAWNSREDDITLLATPLFHIGGIGVCSGTLLAGSSIVLQETGLFDAGATLDLMERERVTGTFLVPAQWQTVVAEQERQPREICLRVLSWGAAPATEHLLRRMSEVFPGGSSIAVFGQSEMSPITCVLHEQDAIRKLGSVGRPISTLAVRVLDPLGHDVAPGEVGEIVYRGPTQMMGYWRDPQATADAFVNGWFRSGDLVRIDDEGFVFVVDRTKDMVISGGENIYCLEVENVLAEHPDILEVTVVGGPHPTYGETPVAVAVLRAGAQLTLPQLREWADGRIARYKLPTELHLVAALPRNPSGKVLKAQLRQELSAEGSSA</sequence>
<dbReference type="InterPro" id="IPR042099">
    <property type="entry name" value="ANL_N_sf"/>
</dbReference>
<proteinExistence type="inferred from homology"/>
<dbReference type="Pfam" id="PF13193">
    <property type="entry name" value="AMP-binding_C"/>
    <property type="match status" value="1"/>
</dbReference>
<evidence type="ECO:0000259" key="4">
    <source>
        <dbReference type="Pfam" id="PF13193"/>
    </source>
</evidence>
<dbReference type="InterPro" id="IPR045851">
    <property type="entry name" value="AMP-bd_C_sf"/>
</dbReference>
<dbReference type="EMBL" id="VIVQ01000001">
    <property type="protein sequence ID" value="TWE11661.1"/>
    <property type="molecule type" value="Genomic_DNA"/>
</dbReference>
<dbReference type="AlphaFoldDB" id="A0A561E7S8"/>
<dbReference type="InterPro" id="IPR000873">
    <property type="entry name" value="AMP-dep_synth/lig_dom"/>
</dbReference>
<keyword evidence="6" id="KW-1185">Reference proteome</keyword>
<comment type="caution">
    <text evidence="5">The sequence shown here is derived from an EMBL/GenBank/DDBJ whole genome shotgun (WGS) entry which is preliminary data.</text>
</comment>
<comment type="similarity">
    <text evidence="1">Belongs to the ATP-dependent AMP-binding enzyme family.</text>
</comment>
<dbReference type="PROSITE" id="PS00455">
    <property type="entry name" value="AMP_BINDING"/>
    <property type="match status" value="1"/>
</dbReference>
<dbReference type="PANTHER" id="PTHR43201">
    <property type="entry name" value="ACYL-COA SYNTHETASE"/>
    <property type="match status" value="1"/>
</dbReference>
<name>A0A561E7S8_9MICO</name>
<dbReference type="SUPFAM" id="SSF56801">
    <property type="entry name" value="Acetyl-CoA synthetase-like"/>
    <property type="match status" value="1"/>
</dbReference>
<gene>
    <name evidence="5" type="ORF">BKA23_0442</name>
</gene>
<evidence type="ECO:0000313" key="6">
    <source>
        <dbReference type="Proteomes" id="UP000318297"/>
    </source>
</evidence>
<dbReference type="OrthoDB" id="9803968at2"/>
<evidence type="ECO:0000313" key="5">
    <source>
        <dbReference type="EMBL" id="TWE11661.1"/>
    </source>
</evidence>
<feature type="domain" description="AMP-binding enzyme C-terminal" evidence="4">
    <location>
        <begin position="439"/>
        <end position="514"/>
    </location>
</feature>
<dbReference type="GO" id="GO:0006631">
    <property type="term" value="P:fatty acid metabolic process"/>
    <property type="evidence" value="ECO:0007669"/>
    <property type="project" value="TreeGrafter"/>
</dbReference>
<evidence type="ECO:0000256" key="1">
    <source>
        <dbReference type="ARBA" id="ARBA00006432"/>
    </source>
</evidence>
<evidence type="ECO:0000256" key="2">
    <source>
        <dbReference type="ARBA" id="ARBA00022598"/>
    </source>
</evidence>
<keyword evidence="2" id="KW-0436">Ligase</keyword>
<dbReference type="GO" id="GO:0031956">
    <property type="term" value="F:medium-chain fatty acid-CoA ligase activity"/>
    <property type="evidence" value="ECO:0007669"/>
    <property type="project" value="TreeGrafter"/>
</dbReference>
<dbReference type="Gene3D" id="3.40.50.12780">
    <property type="entry name" value="N-terminal domain of ligase-like"/>
    <property type="match status" value="1"/>
</dbReference>
<dbReference type="PANTHER" id="PTHR43201:SF5">
    <property type="entry name" value="MEDIUM-CHAIN ACYL-COA LIGASE ACSF2, MITOCHONDRIAL"/>
    <property type="match status" value="1"/>
</dbReference>
<accession>A0A561E7S8</accession>
<dbReference type="RefSeq" id="WP_145225071.1">
    <property type="nucleotide sequence ID" value="NZ_VIVQ01000001.1"/>
</dbReference>
<feature type="domain" description="AMP-dependent synthetase/ligase" evidence="3">
    <location>
        <begin position="27"/>
        <end position="389"/>
    </location>
</feature>
<dbReference type="InterPro" id="IPR020845">
    <property type="entry name" value="AMP-binding_CS"/>
</dbReference>
<organism evidence="5 6">
    <name type="scientific">Rudaeicoccus suwonensis</name>
    <dbReference type="NCBI Taxonomy" id="657409"/>
    <lineage>
        <taxon>Bacteria</taxon>
        <taxon>Bacillati</taxon>
        <taxon>Actinomycetota</taxon>
        <taxon>Actinomycetes</taxon>
        <taxon>Micrococcales</taxon>
        <taxon>Dermacoccaceae</taxon>
        <taxon>Rudaeicoccus</taxon>
    </lineage>
</organism>